<dbReference type="SUPFAM" id="SSF46955">
    <property type="entry name" value="Putative DNA-binding domain"/>
    <property type="match status" value="1"/>
</dbReference>
<evidence type="ECO:0000313" key="3">
    <source>
        <dbReference type="EMBL" id="MDA2806535.1"/>
    </source>
</evidence>
<dbReference type="PROSITE" id="PS50937">
    <property type="entry name" value="HTH_MERR_2"/>
    <property type="match status" value="1"/>
</dbReference>
<dbReference type="InterPro" id="IPR000551">
    <property type="entry name" value="MerR-type_HTH_dom"/>
</dbReference>
<dbReference type="SMART" id="SM00422">
    <property type="entry name" value="HTH_MERR"/>
    <property type="match status" value="1"/>
</dbReference>
<dbReference type="Pfam" id="PF13411">
    <property type="entry name" value="MerR_1"/>
    <property type="match status" value="1"/>
</dbReference>
<dbReference type="InterPro" id="IPR047057">
    <property type="entry name" value="MerR_fam"/>
</dbReference>
<proteinExistence type="predicted"/>
<name>A0ABT4TPC0_9ACTN</name>
<evidence type="ECO:0000256" key="1">
    <source>
        <dbReference type="ARBA" id="ARBA00023125"/>
    </source>
</evidence>
<comment type="caution">
    <text evidence="3">The sequence shown here is derived from an EMBL/GenBank/DDBJ whole genome shotgun (WGS) entry which is preliminary data.</text>
</comment>
<protein>
    <submittedName>
        <fullName evidence="3">MerR family transcriptional regulator</fullName>
    </submittedName>
</protein>
<dbReference type="Gene3D" id="1.10.1660.10">
    <property type="match status" value="1"/>
</dbReference>
<keyword evidence="1" id="KW-0238">DNA-binding</keyword>
<gene>
    <name evidence="3" type="ORF">O4U47_18640</name>
</gene>
<evidence type="ECO:0000313" key="4">
    <source>
        <dbReference type="Proteomes" id="UP001165685"/>
    </source>
</evidence>
<accession>A0ABT4TPC0</accession>
<keyword evidence="4" id="KW-1185">Reference proteome</keyword>
<feature type="domain" description="HTH merR-type" evidence="2">
    <location>
        <begin position="3"/>
        <end position="71"/>
    </location>
</feature>
<dbReference type="Proteomes" id="UP001165685">
    <property type="component" value="Unassembled WGS sequence"/>
</dbReference>
<dbReference type="PANTHER" id="PTHR30204">
    <property type="entry name" value="REDOX-CYCLING DRUG-SENSING TRANSCRIPTIONAL ACTIVATOR SOXR"/>
    <property type="match status" value="1"/>
</dbReference>
<dbReference type="PANTHER" id="PTHR30204:SF97">
    <property type="entry name" value="MERR FAMILY REGULATORY PROTEIN"/>
    <property type="match status" value="1"/>
</dbReference>
<dbReference type="InterPro" id="IPR009061">
    <property type="entry name" value="DNA-bd_dom_put_sf"/>
</dbReference>
<organism evidence="3 4">
    <name type="scientific">Nocardiopsis suaedae</name>
    <dbReference type="NCBI Taxonomy" id="3018444"/>
    <lineage>
        <taxon>Bacteria</taxon>
        <taxon>Bacillati</taxon>
        <taxon>Actinomycetota</taxon>
        <taxon>Actinomycetes</taxon>
        <taxon>Streptosporangiales</taxon>
        <taxon>Nocardiopsidaceae</taxon>
        <taxon>Nocardiopsis</taxon>
    </lineage>
</organism>
<evidence type="ECO:0000259" key="2">
    <source>
        <dbReference type="PROSITE" id="PS50937"/>
    </source>
</evidence>
<sequence>MDLVPIGEAARRFGLRTSALRYYEQRGLLEPATRRQGVRMYGRRELRRLALLQIAQRLGISLQAVGAVLDEDGGRWRAAVSEQITALEELIARAEAAKSFLLHARMCPAEHPVGECPHIIRTLDRLVDGDSLEEIAQEHTGG</sequence>
<dbReference type="RefSeq" id="WP_270679173.1">
    <property type="nucleotide sequence ID" value="NZ_JAQFWP010000036.1"/>
</dbReference>
<reference evidence="3" key="1">
    <citation type="submission" date="2023-01" db="EMBL/GenBank/DDBJ databases">
        <title>Draft genome sequence of Nocardiopsis sp. LSu2-4 isolated from halophytes.</title>
        <authorList>
            <person name="Duangmal K."/>
            <person name="Chantavorakit T."/>
        </authorList>
    </citation>
    <scope>NUCLEOTIDE SEQUENCE</scope>
    <source>
        <strain evidence="3">LSu2-4</strain>
    </source>
</reference>
<dbReference type="EMBL" id="JAQFWP010000036">
    <property type="protein sequence ID" value="MDA2806535.1"/>
    <property type="molecule type" value="Genomic_DNA"/>
</dbReference>
<dbReference type="PRINTS" id="PR00040">
    <property type="entry name" value="HTHMERR"/>
</dbReference>